<reference evidence="1 2" key="1">
    <citation type="journal article" date="2023" name="ACS Omega">
        <title>Identification of the Neoaspergillic Acid Biosynthesis Gene Cluster by Establishing an In Vitro CRISPR-Ribonucleoprotein Genetic System in Aspergillus melleus.</title>
        <authorList>
            <person name="Yuan B."/>
            <person name="Grau M.F."/>
            <person name="Murata R.M."/>
            <person name="Torok T."/>
            <person name="Venkateswaran K."/>
            <person name="Stajich J.E."/>
            <person name="Wang C.C.C."/>
        </authorList>
    </citation>
    <scope>NUCLEOTIDE SEQUENCE [LARGE SCALE GENOMIC DNA]</scope>
    <source>
        <strain evidence="1 2">IMV 1140</strain>
    </source>
</reference>
<sequence>MANDVCLDNGLCIAQVAQYSGMIFQNACTDKSWESRDCPNLSPKIQEHTSFPVRNEESDIGAAAQTEQNAATTHFE</sequence>
<name>A0ACC3B3Q5_9EURO</name>
<dbReference type="Proteomes" id="UP001177260">
    <property type="component" value="Unassembled WGS sequence"/>
</dbReference>
<keyword evidence="2" id="KW-1185">Reference proteome</keyword>
<evidence type="ECO:0000313" key="2">
    <source>
        <dbReference type="Proteomes" id="UP001177260"/>
    </source>
</evidence>
<proteinExistence type="predicted"/>
<organism evidence="1 2">
    <name type="scientific">Aspergillus melleus</name>
    <dbReference type="NCBI Taxonomy" id="138277"/>
    <lineage>
        <taxon>Eukaryota</taxon>
        <taxon>Fungi</taxon>
        <taxon>Dikarya</taxon>
        <taxon>Ascomycota</taxon>
        <taxon>Pezizomycotina</taxon>
        <taxon>Eurotiomycetes</taxon>
        <taxon>Eurotiomycetidae</taxon>
        <taxon>Eurotiales</taxon>
        <taxon>Aspergillaceae</taxon>
        <taxon>Aspergillus</taxon>
        <taxon>Aspergillus subgen. Circumdati</taxon>
    </lineage>
</organism>
<gene>
    <name evidence="1" type="ORF">N8T08_004838</name>
</gene>
<evidence type="ECO:0000313" key="1">
    <source>
        <dbReference type="EMBL" id="KAK1144825.1"/>
    </source>
</evidence>
<dbReference type="EMBL" id="JAOPJF010000028">
    <property type="protein sequence ID" value="KAK1144825.1"/>
    <property type="molecule type" value="Genomic_DNA"/>
</dbReference>
<comment type="caution">
    <text evidence="1">The sequence shown here is derived from an EMBL/GenBank/DDBJ whole genome shotgun (WGS) entry which is preliminary data.</text>
</comment>
<protein>
    <submittedName>
        <fullName evidence="1">Uncharacterized protein</fullName>
    </submittedName>
</protein>
<accession>A0ACC3B3Q5</accession>